<dbReference type="EMBL" id="CZKB01000017">
    <property type="protein sequence ID" value="CUR61158.1"/>
    <property type="molecule type" value="Genomic_DNA"/>
</dbReference>
<accession>A0A2P2CGP0</accession>
<evidence type="ECO:0000313" key="2">
    <source>
        <dbReference type="EMBL" id="CUR61158.1"/>
    </source>
</evidence>
<keyword evidence="1" id="KW-0472">Membrane</keyword>
<proteinExistence type="predicted"/>
<dbReference type="AlphaFoldDB" id="A0A2P2CGP0"/>
<organism evidence="2">
    <name type="scientific">metagenome</name>
    <dbReference type="NCBI Taxonomy" id="256318"/>
    <lineage>
        <taxon>unclassified sequences</taxon>
        <taxon>metagenomes</taxon>
    </lineage>
</organism>
<gene>
    <name evidence="2" type="ORF">NOCA1240261</name>
</gene>
<reference evidence="2" key="1">
    <citation type="submission" date="2015-08" db="EMBL/GenBank/DDBJ databases">
        <authorList>
            <person name="Babu N.S."/>
            <person name="Beckwith C.J."/>
            <person name="Beseler K.G."/>
            <person name="Brison A."/>
            <person name="Carone J.V."/>
            <person name="Caskin T.P."/>
            <person name="Diamond M."/>
            <person name="Durham M.E."/>
            <person name="Foxe J.M."/>
            <person name="Go M."/>
            <person name="Henderson B.A."/>
            <person name="Jones I.B."/>
            <person name="McGettigan J.A."/>
            <person name="Micheletti S.J."/>
            <person name="Nasrallah M.E."/>
            <person name="Ortiz D."/>
            <person name="Piller C.R."/>
            <person name="Privatt S.R."/>
            <person name="Schneider S.L."/>
            <person name="Sharp S."/>
            <person name="Smith T.C."/>
            <person name="Stanton J.D."/>
            <person name="Ullery H.E."/>
            <person name="Wilson R.J."/>
            <person name="Serrano M.G."/>
            <person name="Buck G."/>
            <person name="Lee V."/>
            <person name="Wang Y."/>
            <person name="Carvalho R."/>
            <person name="Voegtly L."/>
            <person name="Shi R."/>
            <person name="Duckworth R."/>
            <person name="Johnson A."/>
            <person name="Loviza R."/>
            <person name="Walstead R."/>
            <person name="Shah Z."/>
            <person name="Kiflezghi M."/>
            <person name="Wade K."/>
            <person name="Ball S.L."/>
            <person name="Bradley K.W."/>
            <person name="Asai D.J."/>
            <person name="Bowman C.A."/>
            <person name="Russell D.A."/>
            <person name="Pope W.H."/>
            <person name="Jacobs-Sera D."/>
            <person name="Hendrix R.W."/>
            <person name="Hatfull G.F."/>
        </authorList>
    </citation>
    <scope>NUCLEOTIDE SEQUENCE</scope>
</reference>
<sequence length="128" mass="13916">MAGVVAVVVCTLMLGIAFGLFLCQRELERAWRRVRDRVAPQPVVPTGPAIEDVAQSLRRLRPQVMAPAPGTTMARRRGTTMAYDDLLGEAARALAVPDALSGMPEGTDRDAERLRLEHLVREAGLALD</sequence>
<keyword evidence="1" id="KW-1133">Transmembrane helix</keyword>
<keyword evidence="1" id="KW-0812">Transmembrane</keyword>
<evidence type="ECO:0000256" key="1">
    <source>
        <dbReference type="SAM" id="Phobius"/>
    </source>
</evidence>
<protein>
    <submittedName>
        <fullName evidence="2">Uncharacterized protein</fullName>
    </submittedName>
</protein>
<feature type="transmembrane region" description="Helical" evidence="1">
    <location>
        <begin position="6"/>
        <end position="23"/>
    </location>
</feature>
<name>A0A2P2CGP0_9ZZZZ</name>